<dbReference type="AlphaFoldDB" id="A0A921S0E8"/>
<organism evidence="2 3">
    <name type="scientific">Sorghum bicolor</name>
    <name type="common">Sorghum</name>
    <name type="synonym">Sorghum vulgare</name>
    <dbReference type="NCBI Taxonomy" id="4558"/>
    <lineage>
        <taxon>Eukaryota</taxon>
        <taxon>Viridiplantae</taxon>
        <taxon>Streptophyta</taxon>
        <taxon>Embryophyta</taxon>
        <taxon>Tracheophyta</taxon>
        <taxon>Spermatophyta</taxon>
        <taxon>Magnoliopsida</taxon>
        <taxon>Liliopsida</taxon>
        <taxon>Poales</taxon>
        <taxon>Poaceae</taxon>
        <taxon>PACMAD clade</taxon>
        <taxon>Panicoideae</taxon>
        <taxon>Andropogonodae</taxon>
        <taxon>Andropogoneae</taxon>
        <taxon>Sorghinae</taxon>
        <taxon>Sorghum</taxon>
    </lineage>
</organism>
<dbReference type="Proteomes" id="UP000807115">
    <property type="component" value="Chromosome 1"/>
</dbReference>
<feature type="region of interest" description="Disordered" evidence="1">
    <location>
        <begin position="1"/>
        <end position="79"/>
    </location>
</feature>
<protein>
    <submittedName>
        <fullName evidence="2">Uncharacterized protein</fullName>
    </submittedName>
</protein>
<name>A0A921S0E8_SORBI</name>
<reference evidence="2" key="2">
    <citation type="submission" date="2020-10" db="EMBL/GenBank/DDBJ databases">
        <authorList>
            <person name="Cooper E.A."/>
            <person name="Brenton Z.W."/>
            <person name="Flinn B.S."/>
            <person name="Jenkins J."/>
            <person name="Shu S."/>
            <person name="Flowers D."/>
            <person name="Luo F."/>
            <person name="Wang Y."/>
            <person name="Xia P."/>
            <person name="Barry K."/>
            <person name="Daum C."/>
            <person name="Lipzen A."/>
            <person name="Yoshinaga Y."/>
            <person name="Schmutz J."/>
            <person name="Saski C."/>
            <person name="Vermerris W."/>
            <person name="Kresovich S."/>
        </authorList>
    </citation>
    <scope>NUCLEOTIDE SEQUENCE</scope>
</reference>
<dbReference type="EMBL" id="CM027680">
    <property type="protein sequence ID" value="KAG0549201.1"/>
    <property type="molecule type" value="Genomic_DNA"/>
</dbReference>
<evidence type="ECO:0000256" key="1">
    <source>
        <dbReference type="SAM" id="MobiDB-lite"/>
    </source>
</evidence>
<evidence type="ECO:0000313" key="3">
    <source>
        <dbReference type="Proteomes" id="UP000807115"/>
    </source>
</evidence>
<feature type="compositionally biased region" description="Pro residues" evidence="1">
    <location>
        <begin position="52"/>
        <end position="64"/>
    </location>
</feature>
<accession>A0A921S0E8</accession>
<proteinExistence type="predicted"/>
<comment type="caution">
    <text evidence="2">The sequence shown here is derived from an EMBL/GenBank/DDBJ whole genome shotgun (WGS) entry which is preliminary data.</text>
</comment>
<reference evidence="2" key="1">
    <citation type="journal article" date="2019" name="BMC Genomics">
        <title>A new reference genome for Sorghum bicolor reveals high levels of sequence similarity between sweet and grain genotypes: implications for the genetics of sugar metabolism.</title>
        <authorList>
            <person name="Cooper E.A."/>
            <person name="Brenton Z.W."/>
            <person name="Flinn B.S."/>
            <person name="Jenkins J."/>
            <person name="Shu S."/>
            <person name="Flowers D."/>
            <person name="Luo F."/>
            <person name="Wang Y."/>
            <person name="Xia P."/>
            <person name="Barry K."/>
            <person name="Daum C."/>
            <person name="Lipzen A."/>
            <person name="Yoshinaga Y."/>
            <person name="Schmutz J."/>
            <person name="Saski C."/>
            <person name="Vermerris W."/>
            <person name="Kresovich S."/>
        </authorList>
    </citation>
    <scope>NUCLEOTIDE SEQUENCE</scope>
</reference>
<evidence type="ECO:0000313" key="2">
    <source>
        <dbReference type="EMBL" id="KAG0549201.1"/>
    </source>
</evidence>
<gene>
    <name evidence="2" type="ORF">BDA96_01G235000</name>
</gene>
<sequence length="79" mass="8537">MLYHTLVFQPRSEPDFCPNAPSTPVSAPPHRSSLSPLRRRRHWRDEVGEQGAPPPPPPPPPPPSSRSVLAGDKGNIGTG</sequence>